<keyword evidence="2" id="KW-1185">Reference proteome</keyword>
<evidence type="ECO:0008006" key="3">
    <source>
        <dbReference type="Google" id="ProtNLM"/>
    </source>
</evidence>
<evidence type="ECO:0000313" key="2">
    <source>
        <dbReference type="Proteomes" id="UP000430843"/>
    </source>
</evidence>
<dbReference type="EMBL" id="WBWA01000003">
    <property type="protein sequence ID" value="KAB2666526.1"/>
    <property type="molecule type" value="Genomic_DNA"/>
</dbReference>
<dbReference type="RefSeq" id="WP_151677308.1">
    <property type="nucleotide sequence ID" value="NZ_WBWA01000003.1"/>
</dbReference>
<comment type="caution">
    <text evidence="1">The sequence shown here is derived from an EMBL/GenBank/DDBJ whole genome shotgun (WGS) entry which is preliminary data.</text>
</comment>
<name>A0A833CP09_9HYPH</name>
<proteinExistence type="predicted"/>
<sequence length="756" mass="83377">MGERLVIISQDQQLSDEDLTNIGKHAQASLDHAVNDGIEPGRKFTGFAVVANGAAQVTVGAGRFYQNGQVFFRDDEGGVVLDLLPNLPAVTEKIVAVAVWGQSIDTNVQPRTFLVDVDTEQTEARAVATETRRFANVNAVPGVEAADPQPPVLDSNVLAVAYIHLNTAGIVSITPVEANRLQSVRKVSDRVEVLEDWRGRAGARLDVLDSTVAGIQDRMSRLAPANLVYEIARDTARLKELAELPETYTSYDADRYLTTAKTDLENVNLLAKVEEGIHFPPAAQYQSIVELLNPIDPLVSRRNNMIMPAYTEIQRLKVEGKDTELSIAQYQYQTITTVQKDVARTRIRYGCTKTVCTNSAWWRSGTYDVIGNIFRRAGETWAVNPADIGKTSINHQWIRVTQFFYDTYTESYWETTSVPQAISGSFLAETFLNSEPGFITGVGLYFTRKAATGDVSLMIVETDNGKPVFSKSIARVTLPVADIKLWPEVTKIPLPPTFLEKGRRYAIVPASAGNHFLAAVDGNRNTNGTLFYSTDGEWAQGDLTKDIAYTLYYANFNAPRVEIQLQPLQLNGGIADIDINIDSLTPEGTEISFEVQINGVWKALGPNNIDLLIGLPPLLPFRIVLLGTMDVMPGFGAGIRSQTLTSRPRADYKHISTARILPAACKTVTVATRLEYWEAARHTHVCKLLTGDTFATVVNANSFSDEKTPDPAAIVRTYVFNIPDGLTKFKIQQEGTTDNVLVTYHVAERYDLSYSN</sequence>
<organism evidence="1 2">
    <name type="scientific">Brucella tritici</name>
    <dbReference type="NCBI Taxonomy" id="94626"/>
    <lineage>
        <taxon>Bacteria</taxon>
        <taxon>Pseudomonadati</taxon>
        <taxon>Pseudomonadota</taxon>
        <taxon>Alphaproteobacteria</taxon>
        <taxon>Hyphomicrobiales</taxon>
        <taxon>Brucellaceae</taxon>
        <taxon>Brucella/Ochrobactrum group</taxon>
        <taxon>Brucella</taxon>
    </lineage>
</organism>
<accession>A0A833CP09</accession>
<reference evidence="1 2" key="1">
    <citation type="submission" date="2019-09" db="EMBL/GenBank/DDBJ databases">
        <title>Taxonomic organization of the family Brucellaceae based on a phylogenomic approach.</title>
        <authorList>
            <person name="Leclercq S."/>
            <person name="Cloeckaert A."/>
            <person name="Zygmunt M.S."/>
        </authorList>
    </citation>
    <scope>NUCLEOTIDE SEQUENCE [LARGE SCALE GENOMIC DNA]</scope>
    <source>
        <strain evidence="1 2">LMG 18957</strain>
    </source>
</reference>
<evidence type="ECO:0000313" key="1">
    <source>
        <dbReference type="EMBL" id="KAB2666526.1"/>
    </source>
</evidence>
<dbReference type="Proteomes" id="UP000430843">
    <property type="component" value="Unassembled WGS sequence"/>
</dbReference>
<protein>
    <recommendedName>
        <fullName evidence="3">DUF4815 domain-containing protein</fullName>
    </recommendedName>
</protein>
<gene>
    <name evidence="1" type="ORF">F9K91_04900</name>
</gene>
<dbReference type="AlphaFoldDB" id="A0A833CP09"/>